<comment type="catalytic activity">
    <reaction evidence="4 5">
        <text>O-phospho-L-tyrosyl-[protein] + H2O = L-tyrosyl-[protein] + phosphate</text>
        <dbReference type="Rhea" id="RHEA:10684"/>
        <dbReference type="Rhea" id="RHEA-COMP:10136"/>
        <dbReference type="Rhea" id="RHEA-COMP:20101"/>
        <dbReference type="ChEBI" id="CHEBI:15377"/>
        <dbReference type="ChEBI" id="CHEBI:43474"/>
        <dbReference type="ChEBI" id="CHEBI:46858"/>
        <dbReference type="ChEBI" id="CHEBI:61978"/>
        <dbReference type="EC" id="3.1.3.48"/>
    </reaction>
</comment>
<gene>
    <name evidence="6" type="ORF">BU085_02050</name>
</gene>
<dbReference type="GO" id="GO:0030145">
    <property type="term" value="F:manganese ion binding"/>
    <property type="evidence" value="ECO:0007669"/>
    <property type="project" value="UniProtKB-UniRule"/>
</dbReference>
<evidence type="ECO:0000256" key="3">
    <source>
        <dbReference type="ARBA" id="ARBA00022912"/>
    </source>
</evidence>
<evidence type="ECO:0000313" key="7">
    <source>
        <dbReference type="Proteomes" id="UP000240717"/>
    </source>
</evidence>
<dbReference type="GO" id="GO:0004725">
    <property type="term" value="F:protein tyrosine phosphatase activity"/>
    <property type="evidence" value="ECO:0007669"/>
    <property type="project" value="UniProtKB-UniRule"/>
</dbReference>
<evidence type="ECO:0000256" key="2">
    <source>
        <dbReference type="ARBA" id="ARBA00022801"/>
    </source>
</evidence>
<proteinExistence type="inferred from homology"/>
<dbReference type="EMBL" id="PZEV01000004">
    <property type="protein sequence ID" value="PTI52267.1"/>
    <property type="molecule type" value="Genomic_DNA"/>
</dbReference>
<dbReference type="InterPro" id="IPR016195">
    <property type="entry name" value="Pol/histidinol_Pase-like"/>
</dbReference>
<evidence type="ECO:0000313" key="6">
    <source>
        <dbReference type="EMBL" id="PTI52267.1"/>
    </source>
</evidence>
<dbReference type="STRING" id="1194526.A284_01075"/>
<dbReference type="EC" id="3.1.3.48" evidence="5"/>
<dbReference type="SUPFAM" id="SSF89550">
    <property type="entry name" value="PHP domain-like"/>
    <property type="match status" value="1"/>
</dbReference>
<organism evidence="6 7">
    <name type="scientific">Staphylococcus warneri</name>
    <dbReference type="NCBI Taxonomy" id="1292"/>
    <lineage>
        <taxon>Bacteria</taxon>
        <taxon>Bacillati</taxon>
        <taxon>Bacillota</taxon>
        <taxon>Bacilli</taxon>
        <taxon>Bacillales</taxon>
        <taxon>Staphylococcaceae</taxon>
        <taxon>Staphylococcus</taxon>
    </lineage>
</organism>
<keyword evidence="3 5" id="KW-0904">Protein phosphatase</keyword>
<evidence type="ECO:0000256" key="4">
    <source>
        <dbReference type="ARBA" id="ARBA00051722"/>
    </source>
</evidence>
<dbReference type="PANTHER" id="PTHR39181:SF1">
    <property type="entry name" value="TYROSINE-PROTEIN PHOSPHATASE YWQE"/>
    <property type="match status" value="1"/>
</dbReference>
<dbReference type="RefSeq" id="WP_107532757.1">
    <property type="nucleotide sequence ID" value="NZ_PZEV01000004.1"/>
</dbReference>
<dbReference type="PIRSF" id="PIRSF016557">
    <property type="entry name" value="Caps_synth_CpsB"/>
    <property type="match status" value="1"/>
</dbReference>
<dbReference type="Gene3D" id="3.20.20.140">
    <property type="entry name" value="Metal-dependent hydrolases"/>
    <property type="match status" value="1"/>
</dbReference>
<dbReference type="Pfam" id="PF19567">
    <property type="entry name" value="CpsB_CapC"/>
    <property type="match status" value="1"/>
</dbReference>
<sequence>MIDIHNHILVSMDDGPKTKQAMIQLLIQAKEEGITGVIATPHHLNPKFNNSFQNVSLKLAEMRKIPEIKDLGIELFPGQEVRLTEAMIKEIEYGSIQGLNKSRYLLIELPFGDVPDNANRLCHELQSLGYIPIIAHPERNKAIAKNPYLLYELICNGALSQLTASSLLGDFGRSVQKLSLRFMDCHLAHFIASDAHSVEHRPFALNQLFDERKLIPYRNKIEEMIENAKAIVNNEVVYSDRPCEPEMVRRFLRWF</sequence>
<dbReference type="PANTHER" id="PTHR39181">
    <property type="entry name" value="TYROSINE-PROTEIN PHOSPHATASE YWQE"/>
    <property type="match status" value="1"/>
</dbReference>
<comment type="caution">
    <text evidence="6">The sequence shown here is derived from an EMBL/GenBank/DDBJ whole genome shotgun (WGS) entry which is preliminary data.</text>
</comment>
<evidence type="ECO:0000256" key="1">
    <source>
        <dbReference type="ARBA" id="ARBA00005750"/>
    </source>
</evidence>
<dbReference type="AlphaFoldDB" id="A0A2T4Q2Z9"/>
<comment type="similarity">
    <text evidence="1 5">Belongs to the metallo-dependent hydrolases superfamily. CpsB/CapC family.</text>
</comment>
<dbReference type="InterPro" id="IPR016667">
    <property type="entry name" value="Caps_polysacc_synth_CpsB/CapC"/>
</dbReference>
<name>A0A2T4Q2Z9_STAWA</name>
<dbReference type="Proteomes" id="UP000240717">
    <property type="component" value="Unassembled WGS sequence"/>
</dbReference>
<reference evidence="6 7" key="1">
    <citation type="journal article" date="2016" name="Front. Microbiol.">
        <title>Comprehensive Phylogenetic Analysis of Bovine Non-aureus Staphylococci Species Based on Whole-Genome Sequencing.</title>
        <authorList>
            <person name="Naushad S."/>
            <person name="Barkema H.W."/>
            <person name="Luby C."/>
            <person name="Condas L.A."/>
            <person name="Nobrega D.B."/>
            <person name="Carson D.A."/>
            <person name="De Buck J."/>
        </authorList>
    </citation>
    <scope>NUCLEOTIDE SEQUENCE [LARGE SCALE GENOMIC DNA]</scope>
    <source>
        <strain evidence="6 7">SNUC 2993</strain>
    </source>
</reference>
<evidence type="ECO:0000256" key="5">
    <source>
        <dbReference type="PIRNR" id="PIRNR016557"/>
    </source>
</evidence>
<keyword evidence="2 5" id="KW-0378">Hydrolase</keyword>
<protein>
    <recommendedName>
        <fullName evidence="5">Tyrosine-protein phosphatase</fullName>
        <ecNumber evidence="5">3.1.3.48</ecNumber>
    </recommendedName>
</protein>
<accession>A0A2T4Q2Z9</accession>